<dbReference type="STRING" id="765913.ThidrDRAFT_0461"/>
<reference evidence="2 3" key="1">
    <citation type="submission" date="2011-06" db="EMBL/GenBank/DDBJ databases">
        <title>The draft genome of Thiorhodococcus drewsii AZ1.</title>
        <authorList>
            <consortium name="US DOE Joint Genome Institute (JGI-PGF)"/>
            <person name="Lucas S."/>
            <person name="Han J."/>
            <person name="Lapidus A."/>
            <person name="Cheng J.-F."/>
            <person name="Goodwin L."/>
            <person name="Pitluck S."/>
            <person name="Peters L."/>
            <person name="Land M.L."/>
            <person name="Hauser L."/>
            <person name="Vogl K."/>
            <person name="Liu Z."/>
            <person name="Imhoff J."/>
            <person name="Thiel V."/>
            <person name="Frigaard N.-U."/>
            <person name="Bryant D.A."/>
            <person name="Woyke T.J."/>
        </authorList>
    </citation>
    <scope>NUCLEOTIDE SEQUENCE [LARGE SCALE GENOMIC DNA]</scope>
    <source>
        <strain evidence="2 3">AZ1</strain>
    </source>
</reference>
<evidence type="ECO:0000313" key="3">
    <source>
        <dbReference type="Proteomes" id="UP000004200"/>
    </source>
</evidence>
<comment type="caution">
    <text evidence="2">The sequence shown here is derived from an EMBL/GenBank/DDBJ whole genome shotgun (WGS) entry which is preliminary data.</text>
</comment>
<keyword evidence="3" id="KW-1185">Reference proteome</keyword>
<dbReference type="eggNOG" id="COG5474">
    <property type="taxonomic scope" value="Bacteria"/>
</dbReference>
<organism evidence="2 3">
    <name type="scientific">Thiorhodococcus drewsii AZ1</name>
    <dbReference type="NCBI Taxonomy" id="765913"/>
    <lineage>
        <taxon>Bacteria</taxon>
        <taxon>Pseudomonadati</taxon>
        <taxon>Pseudomonadota</taxon>
        <taxon>Gammaproteobacteria</taxon>
        <taxon>Chromatiales</taxon>
        <taxon>Chromatiaceae</taxon>
        <taxon>Thiorhodococcus</taxon>
    </lineage>
</organism>
<name>G2DW52_9GAMM</name>
<dbReference type="EMBL" id="AFWT01000002">
    <property type="protein sequence ID" value="EGV33772.1"/>
    <property type="molecule type" value="Genomic_DNA"/>
</dbReference>
<dbReference type="Proteomes" id="UP000004200">
    <property type="component" value="Unassembled WGS sequence"/>
</dbReference>
<protein>
    <recommendedName>
        <fullName evidence="1">DUF4365 domain-containing protein</fullName>
    </recommendedName>
</protein>
<dbReference type="InterPro" id="IPR025375">
    <property type="entry name" value="DUF4365"/>
</dbReference>
<sequence>MGERGVNVVSRIVNETLGWLFKRNHQEHDFGVDGQIEVITPSGSVTGQMLAVQIKYGKSFFQEKNRWGYVYRGELKHFNYLSNYPVPFLIVICHPESEEC</sequence>
<feature type="domain" description="DUF4365" evidence="1">
    <location>
        <begin position="3"/>
        <end position="100"/>
    </location>
</feature>
<accession>G2DW52</accession>
<proteinExistence type="predicted"/>
<evidence type="ECO:0000313" key="2">
    <source>
        <dbReference type="EMBL" id="EGV33772.1"/>
    </source>
</evidence>
<gene>
    <name evidence="2" type="ORF">ThidrDRAFT_0461</name>
</gene>
<dbReference type="Pfam" id="PF14280">
    <property type="entry name" value="DUF4365"/>
    <property type="match status" value="1"/>
</dbReference>
<evidence type="ECO:0000259" key="1">
    <source>
        <dbReference type="Pfam" id="PF14280"/>
    </source>
</evidence>
<dbReference type="AlphaFoldDB" id="G2DW52"/>